<dbReference type="PANTHER" id="PTHR47171">
    <property type="entry name" value="FARA-RELATED"/>
    <property type="match status" value="1"/>
</dbReference>
<evidence type="ECO:0000313" key="10">
    <source>
        <dbReference type="Proteomes" id="UP000224634"/>
    </source>
</evidence>
<evidence type="ECO:0000256" key="4">
    <source>
        <dbReference type="ARBA" id="ARBA00023125"/>
    </source>
</evidence>
<keyword evidence="10" id="KW-1185">Reference proteome</keyword>
<protein>
    <recommendedName>
        <fullName evidence="8">Xylanolytic transcriptional activator regulatory domain-containing protein</fullName>
    </recommendedName>
</protein>
<evidence type="ECO:0000256" key="2">
    <source>
        <dbReference type="ARBA" id="ARBA00022833"/>
    </source>
</evidence>
<dbReference type="InterPro" id="IPR052073">
    <property type="entry name" value="Amide_Lactam_Regulators"/>
</dbReference>
<dbReference type="EMBL" id="PDNA01000225">
    <property type="protein sequence ID" value="PGH02251.1"/>
    <property type="molecule type" value="Genomic_DNA"/>
</dbReference>
<evidence type="ECO:0000256" key="3">
    <source>
        <dbReference type="ARBA" id="ARBA00023015"/>
    </source>
</evidence>
<evidence type="ECO:0000256" key="7">
    <source>
        <dbReference type="SAM" id="MobiDB-lite"/>
    </source>
</evidence>
<dbReference type="InterPro" id="IPR007219">
    <property type="entry name" value="XnlR_reg_dom"/>
</dbReference>
<dbReference type="CDD" id="cd00067">
    <property type="entry name" value="GAL4"/>
    <property type="match status" value="1"/>
</dbReference>
<keyword evidence="4" id="KW-0238">DNA-binding</keyword>
<name>A0A2B7X0D5_POLH7</name>
<feature type="compositionally biased region" description="Polar residues" evidence="7">
    <location>
        <begin position="95"/>
        <end position="123"/>
    </location>
</feature>
<keyword evidence="1" id="KW-0479">Metal-binding</keyword>
<dbReference type="Proteomes" id="UP000224634">
    <property type="component" value="Unassembled WGS sequence"/>
</dbReference>
<dbReference type="PANTHER" id="PTHR47171:SF2">
    <property type="entry name" value="TRANSCRIPTION FACTOR, PUTATIVE-RELATED"/>
    <property type="match status" value="1"/>
</dbReference>
<dbReference type="OrthoDB" id="10251155at2759"/>
<dbReference type="AlphaFoldDB" id="A0A2B7X0D5"/>
<proteinExistence type="predicted"/>
<dbReference type="Pfam" id="PF04082">
    <property type="entry name" value="Fungal_trans"/>
    <property type="match status" value="1"/>
</dbReference>
<reference evidence="9 10" key="1">
    <citation type="submission" date="2017-10" db="EMBL/GenBank/DDBJ databases">
        <title>Comparative genomics in systemic dimorphic fungi from Ajellomycetaceae.</title>
        <authorList>
            <person name="Munoz J.F."/>
            <person name="Mcewen J.G."/>
            <person name="Clay O.K."/>
            <person name="Cuomo C.A."/>
        </authorList>
    </citation>
    <scope>NUCLEOTIDE SEQUENCE [LARGE SCALE GENOMIC DNA]</scope>
    <source>
        <strain evidence="9 10">UAMH7299</strain>
    </source>
</reference>
<evidence type="ECO:0000259" key="8">
    <source>
        <dbReference type="Pfam" id="PF04082"/>
    </source>
</evidence>
<evidence type="ECO:0000313" key="9">
    <source>
        <dbReference type="EMBL" id="PGH02251.1"/>
    </source>
</evidence>
<keyword evidence="3" id="KW-0805">Transcription regulation</keyword>
<dbReference type="GO" id="GO:0008270">
    <property type="term" value="F:zinc ion binding"/>
    <property type="evidence" value="ECO:0007669"/>
    <property type="project" value="InterPro"/>
</dbReference>
<feature type="region of interest" description="Disordered" evidence="7">
    <location>
        <begin position="74"/>
        <end position="181"/>
    </location>
</feature>
<dbReference type="GO" id="GO:0006351">
    <property type="term" value="P:DNA-templated transcription"/>
    <property type="evidence" value="ECO:0007669"/>
    <property type="project" value="InterPro"/>
</dbReference>
<dbReference type="CDD" id="cd12148">
    <property type="entry name" value="fungal_TF_MHR"/>
    <property type="match status" value="1"/>
</dbReference>
<dbReference type="InterPro" id="IPR036864">
    <property type="entry name" value="Zn2-C6_fun-type_DNA-bd_sf"/>
</dbReference>
<evidence type="ECO:0000256" key="1">
    <source>
        <dbReference type="ARBA" id="ARBA00022723"/>
    </source>
</evidence>
<organism evidence="9 10">
    <name type="scientific">Polytolypa hystricis (strain UAMH7299)</name>
    <dbReference type="NCBI Taxonomy" id="1447883"/>
    <lineage>
        <taxon>Eukaryota</taxon>
        <taxon>Fungi</taxon>
        <taxon>Dikarya</taxon>
        <taxon>Ascomycota</taxon>
        <taxon>Pezizomycotina</taxon>
        <taxon>Eurotiomycetes</taxon>
        <taxon>Eurotiomycetidae</taxon>
        <taxon>Onygenales</taxon>
        <taxon>Onygenales incertae sedis</taxon>
        <taxon>Polytolypa</taxon>
    </lineage>
</organism>
<evidence type="ECO:0000256" key="5">
    <source>
        <dbReference type="ARBA" id="ARBA00023163"/>
    </source>
</evidence>
<comment type="caution">
    <text evidence="9">The sequence shown here is derived from an EMBL/GenBank/DDBJ whole genome shotgun (WGS) entry which is preliminary data.</text>
</comment>
<feature type="compositionally biased region" description="Low complexity" evidence="7">
    <location>
        <begin position="124"/>
        <end position="139"/>
    </location>
</feature>
<dbReference type="InterPro" id="IPR001138">
    <property type="entry name" value="Zn2Cys6_DnaBD"/>
</dbReference>
<dbReference type="GO" id="GO:0003677">
    <property type="term" value="F:DNA binding"/>
    <property type="evidence" value="ECO:0007669"/>
    <property type="project" value="UniProtKB-KW"/>
</dbReference>
<accession>A0A2B7X0D5</accession>
<evidence type="ECO:0000256" key="6">
    <source>
        <dbReference type="ARBA" id="ARBA00023242"/>
    </source>
</evidence>
<gene>
    <name evidence="9" type="ORF">AJ80_08876</name>
</gene>
<dbReference type="SUPFAM" id="SSF57701">
    <property type="entry name" value="Zn2/Cys6 DNA-binding domain"/>
    <property type="match status" value="1"/>
</dbReference>
<keyword evidence="6" id="KW-0539">Nucleus</keyword>
<sequence>MTEPAAPAPAKEPATTATAGIMAPATAAAGSESPPRLRAASACVACNMKKIRCLFPESGGKQCLNCARNRWECSPRERKRKRRKTVPADADASTRGASTHETAPRISSPQTSVLNSRLVTWEQSHPSVTSESSPSVVTPAHHPVPSHLQAANDAYPNSANHALAPPSERHGSHSYDPGAESSSFLGRSEYIGGDLPINEDQAKSYPAVATESLSPEDIRILQLQHAFDLPPRSVREGLIDAFMKRCAPWMPILERSWLAERSGNQPSILLLQAVFLAGSRVSAAPAVAAYASPTEFYRRAKALFWSGYEKNTVTVITAVCIMHWYNPDGPEHVSINTSGFWNRIGVGLAYQIGLHREPRQGRDAPLRRRLWWTLF</sequence>
<dbReference type="Gene3D" id="4.10.240.10">
    <property type="entry name" value="Zn(2)-C6 fungal-type DNA-binding domain"/>
    <property type="match status" value="1"/>
</dbReference>
<keyword evidence="2" id="KW-0862">Zinc</keyword>
<feature type="domain" description="Xylanolytic transcriptional activator regulatory" evidence="8">
    <location>
        <begin position="239"/>
        <end position="375"/>
    </location>
</feature>
<feature type="non-terminal residue" evidence="9">
    <location>
        <position position="375"/>
    </location>
</feature>
<keyword evidence="5" id="KW-0804">Transcription</keyword>
<dbReference type="STRING" id="1447883.A0A2B7X0D5"/>
<dbReference type="GO" id="GO:0000981">
    <property type="term" value="F:DNA-binding transcription factor activity, RNA polymerase II-specific"/>
    <property type="evidence" value="ECO:0007669"/>
    <property type="project" value="InterPro"/>
</dbReference>